<proteinExistence type="predicted"/>
<evidence type="ECO:0000313" key="6">
    <source>
        <dbReference type="EMBL" id="PYI69594.1"/>
    </source>
</evidence>
<dbReference type="AlphaFoldDB" id="A0A2V5LFN6"/>
<evidence type="ECO:0000256" key="3">
    <source>
        <dbReference type="ARBA" id="ARBA00023163"/>
    </source>
</evidence>
<dbReference type="PANTHER" id="PTHR30055:SF234">
    <property type="entry name" value="HTH-TYPE TRANSCRIPTIONAL REGULATOR BETI"/>
    <property type="match status" value="1"/>
</dbReference>
<evidence type="ECO:0000313" key="7">
    <source>
        <dbReference type="Proteomes" id="UP000247832"/>
    </source>
</evidence>
<dbReference type="SUPFAM" id="SSF46689">
    <property type="entry name" value="Homeodomain-like"/>
    <property type="match status" value="1"/>
</dbReference>
<evidence type="ECO:0000256" key="4">
    <source>
        <dbReference type="PROSITE-ProRule" id="PRU00335"/>
    </source>
</evidence>
<keyword evidence="3" id="KW-0804">Transcription</keyword>
<dbReference type="InterPro" id="IPR009057">
    <property type="entry name" value="Homeodomain-like_sf"/>
</dbReference>
<dbReference type="Gene3D" id="1.10.357.10">
    <property type="entry name" value="Tetracycline Repressor, domain 2"/>
    <property type="match status" value="1"/>
</dbReference>
<dbReference type="OrthoDB" id="4823039at2"/>
<dbReference type="PANTHER" id="PTHR30055">
    <property type="entry name" value="HTH-TYPE TRANSCRIPTIONAL REGULATOR RUTR"/>
    <property type="match status" value="1"/>
</dbReference>
<feature type="domain" description="HTH tetR-type" evidence="5">
    <location>
        <begin position="21"/>
        <end position="81"/>
    </location>
</feature>
<dbReference type="InterPro" id="IPR001647">
    <property type="entry name" value="HTH_TetR"/>
</dbReference>
<dbReference type="InterPro" id="IPR050109">
    <property type="entry name" value="HTH-type_TetR-like_transc_reg"/>
</dbReference>
<evidence type="ECO:0000256" key="1">
    <source>
        <dbReference type="ARBA" id="ARBA00023015"/>
    </source>
</evidence>
<sequence>MTEAVNGPRPYNSSHRRERAELSRTAVLGHARALFLERGFGASTITDIARGAGVSPEFVYKNFGGKPGLVRAIQQASLLGSGGTPAEERSDLAQSTAATGSGLMQQLGRFTAEIAPLAAPILLLIRDAAAGGDADMAALLQEVDAARHDRMLHNARQLAARGFLAPGVGVRHAADIMFSCTAPELYESLVIKCGWPSEEFGAFIATTLSATLLP</sequence>
<dbReference type="Proteomes" id="UP000247832">
    <property type="component" value="Unassembled WGS sequence"/>
</dbReference>
<dbReference type="RefSeq" id="WP_110499017.1">
    <property type="nucleotide sequence ID" value="NZ_QJVD01000001.1"/>
</dbReference>
<evidence type="ECO:0000259" key="5">
    <source>
        <dbReference type="PROSITE" id="PS50977"/>
    </source>
</evidence>
<reference evidence="6 7" key="1">
    <citation type="submission" date="2018-05" db="EMBL/GenBank/DDBJ databases">
        <title>Genetic diversity of glacier-inhabiting Cryobacterium bacteria in China and description of Cryobacterium mengkeensis sp. nov. and Arthrobacter glacialis sp. nov.</title>
        <authorList>
            <person name="Liu Q."/>
            <person name="Xin Y.-H."/>
        </authorList>
    </citation>
    <scope>NUCLEOTIDE SEQUENCE [LARGE SCALE GENOMIC DNA]</scope>
    <source>
        <strain evidence="6 7">LI2</strain>
    </source>
</reference>
<comment type="caution">
    <text evidence="6">The sequence shown here is derived from an EMBL/GenBank/DDBJ whole genome shotgun (WGS) entry which is preliminary data.</text>
</comment>
<dbReference type="EMBL" id="QJVD01000001">
    <property type="protein sequence ID" value="PYI69594.1"/>
    <property type="molecule type" value="Genomic_DNA"/>
</dbReference>
<dbReference type="GO" id="GO:0003700">
    <property type="term" value="F:DNA-binding transcription factor activity"/>
    <property type="evidence" value="ECO:0007669"/>
    <property type="project" value="TreeGrafter"/>
</dbReference>
<keyword evidence="7" id="KW-1185">Reference proteome</keyword>
<gene>
    <name evidence="6" type="ORF">CVV68_00315</name>
</gene>
<keyword evidence="1" id="KW-0805">Transcription regulation</keyword>
<name>A0A2V5LFN6_9MICC</name>
<dbReference type="GO" id="GO:0000976">
    <property type="term" value="F:transcription cis-regulatory region binding"/>
    <property type="evidence" value="ECO:0007669"/>
    <property type="project" value="TreeGrafter"/>
</dbReference>
<keyword evidence="2 4" id="KW-0238">DNA-binding</keyword>
<accession>A0A2V5LFN6</accession>
<protein>
    <submittedName>
        <fullName evidence="6">TetR/AcrR family transcriptional regulator</fullName>
    </submittedName>
</protein>
<dbReference type="PROSITE" id="PS50977">
    <property type="entry name" value="HTH_TETR_2"/>
    <property type="match status" value="1"/>
</dbReference>
<feature type="DNA-binding region" description="H-T-H motif" evidence="4">
    <location>
        <begin position="44"/>
        <end position="63"/>
    </location>
</feature>
<dbReference type="Pfam" id="PF00440">
    <property type="entry name" value="TetR_N"/>
    <property type="match status" value="1"/>
</dbReference>
<dbReference type="PRINTS" id="PR00455">
    <property type="entry name" value="HTHTETR"/>
</dbReference>
<evidence type="ECO:0000256" key="2">
    <source>
        <dbReference type="ARBA" id="ARBA00023125"/>
    </source>
</evidence>
<organism evidence="6 7">
    <name type="scientific">Arthrobacter livingstonensis</name>
    <dbReference type="NCBI Taxonomy" id="670078"/>
    <lineage>
        <taxon>Bacteria</taxon>
        <taxon>Bacillati</taxon>
        <taxon>Actinomycetota</taxon>
        <taxon>Actinomycetes</taxon>
        <taxon>Micrococcales</taxon>
        <taxon>Micrococcaceae</taxon>
        <taxon>Arthrobacter</taxon>
    </lineage>
</organism>